<dbReference type="EMBL" id="AY034092">
    <property type="protein sequence ID" value="AAK62506.1"/>
    <property type="molecule type" value="Genomic_DNA"/>
</dbReference>
<reference evidence="2" key="1">
    <citation type="submission" date="2001-05" db="EMBL/GenBank/DDBJ databases">
        <title>A 50 kb plasmid rich in mobile gene sequences isolated from a marine Micrococcus.</title>
        <authorList>
            <person name="Zhong Z."/>
            <person name="Caspi R."/>
            <person name="Mincer T."/>
            <person name="Helinski D."/>
            <person name="Knauf V."/>
            <person name="Boardman K."/>
            <person name="Wilkinson J.E."/>
            <person name="Shea T."/>
            <person name="DeLoughery C."/>
            <person name="Toukdarian A."/>
        </authorList>
    </citation>
    <scope>NUCLEOTIDE SEQUENCE</scope>
    <source>
        <strain evidence="2">28</strain>
        <plasmid evidence="2">pSD10</plasmid>
    </source>
</reference>
<organism evidence="2">
    <name type="scientific">Micrococcus sp. 28</name>
    <dbReference type="NCBI Taxonomy" id="161213"/>
    <lineage>
        <taxon>Bacteria</taxon>
        <taxon>Bacillati</taxon>
        <taxon>Actinomycetota</taxon>
        <taxon>Actinomycetes</taxon>
        <taxon>Micrococcales</taxon>
        <taxon>Micrococcaceae</taxon>
        <taxon>Micrococcus</taxon>
    </lineage>
</organism>
<keyword evidence="1" id="KW-0732">Signal</keyword>
<proteinExistence type="predicted"/>
<dbReference type="AlphaFoldDB" id="Q8VPP1"/>
<feature type="chain" id="PRO_5004314601" evidence="1">
    <location>
        <begin position="26"/>
        <end position="336"/>
    </location>
</feature>
<sequence length="336" mass="37168">MPRSKRKPSWSKLLLSSMTAIPRRAAVPNEMDTAAFANGPQRPDLDKSDPRTELVNGVRAALMALPGEFEFEHTVGGVAATDLFSLNTFLGAGIELEVVRTLNALRPIWDPDSDWATYRFERSGQSFPDVRLVDQSAKSDLPIALGIELKGWWMLSKEGVPSLRYVVSADACAPHDLVCVVPWYLDSAVSGKPQVAEPWVESAKFAAEWRDYWWTDVRQAKSDTTLVHPVGAKPYPTKADQVSVHPVSDGGGNFGRLPRSRPLMDDFIGKTMEVPILGITTEAWVDFLSLHKDGAAADEVVVAELQKRLTKRNKDIAPEQAEQILSRLDELRALLP</sequence>
<feature type="signal peptide" evidence="1">
    <location>
        <begin position="1"/>
        <end position="25"/>
    </location>
</feature>
<keyword evidence="2" id="KW-0614">Plasmid</keyword>
<protein>
    <submittedName>
        <fullName evidence="2">MC32</fullName>
    </submittedName>
</protein>
<evidence type="ECO:0000256" key="1">
    <source>
        <dbReference type="SAM" id="SignalP"/>
    </source>
</evidence>
<geneLocation type="plasmid" evidence="2">
    <name>pSD10</name>
</geneLocation>
<evidence type="ECO:0000313" key="2">
    <source>
        <dbReference type="EMBL" id="AAK62506.1"/>
    </source>
</evidence>
<accession>Q8VPP1</accession>
<name>Q8VPP1_9MICC</name>